<dbReference type="Gene3D" id="3.40.720.10">
    <property type="entry name" value="Alkaline Phosphatase, subunit A"/>
    <property type="match status" value="1"/>
</dbReference>
<dbReference type="KEGG" id="pmet:G4Y79_06615"/>
<dbReference type="PANTHER" id="PTHR10151">
    <property type="entry name" value="ECTONUCLEOTIDE PYROPHOSPHATASE/PHOSPHODIESTERASE"/>
    <property type="match status" value="1"/>
</dbReference>
<dbReference type="Pfam" id="PF01663">
    <property type="entry name" value="Phosphodiest"/>
    <property type="match status" value="1"/>
</dbReference>
<accession>A0A7S8IFW9</accession>
<dbReference type="PANTHER" id="PTHR10151:SF120">
    <property type="entry name" value="BIS(5'-ADENOSYL)-TRIPHOSPHATASE"/>
    <property type="match status" value="1"/>
</dbReference>
<protein>
    <submittedName>
        <fullName evidence="1">Alkaline phosphatase family protein</fullName>
    </submittedName>
</protein>
<dbReference type="EMBL" id="CP062983">
    <property type="protein sequence ID" value="QPC84046.1"/>
    <property type="molecule type" value="Genomic_DNA"/>
</dbReference>
<evidence type="ECO:0000313" key="1">
    <source>
        <dbReference type="EMBL" id="QPC84046.1"/>
    </source>
</evidence>
<proteinExistence type="predicted"/>
<dbReference type="InterPro" id="IPR017850">
    <property type="entry name" value="Alkaline_phosphatase_core_sf"/>
</dbReference>
<keyword evidence="2" id="KW-1185">Reference proteome</keyword>
<dbReference type="Proteomes" id="UP000594468">
    <property type="component" value="Chromosome"/>
</dbReference>
<dbReference type="InterPro" id="IPR002591">
    <property type="entry name" value="Phosphodiest/P_Trfase"/>
</dbReference>
<dbReference type="AlphaFoldDB" id="A0A7S8IFW9"/>
<name>A0A7S8IFW9_9CHLR</name>
<dbReference type="RefSeq" id="WP_195172110.1">
    <property type="nucleotide sequence ID" value="NZ_CP062983.1"/>
</dbReference>
<organism evidence="1 2">
    <name type="scientific">Phototrophicus methaneseepsis</name>
    <dbReference type="NCBI Taxonomy" id="2710758"/>
    <lineage>
        <taxon>Bacteria</taxon>
        <taxon>Bacillati</taxon>
        <taxon>Chloroflexota</taxon>
        <taxon>Candidatus Thermofontia</taxon>
        <taxon>Phototrophicales</taxon>
        <taxon>Phototrophicaceae</taxon>
        <taxon>Phototrophicus</taxon>
    </lineage>
</organism>
<gene>
    <name evidence="1" type="ORF">G4Y79_06615</name>
</gene>
<dbReference type="GO" id="GO:0016787">
    <property type="term" value="F:hydrolase activity"/>
    <property type="evidence" value="ECO:0007669"/>
    <property type="project" value="UniProtKB-ARBA"/>
</dbReference>
<evidence type="ECO:0000313" key="2">
    <source>
        <dbReference type="Proteomes" id="UP000594468"/>
    </source>
</evidence>
<reference evidence="1 2" key="1">
    <citation type="submission" date="2020-02" db="EMBL/GenBank/DDBJ databases">
        <authorList>
            <person name="Zheng R.K."/>
            <person name="Sun C.M."/>
        </authorList>
    </citation>
    <scope>NUCLEOTIDE SEQUENCE [LARGE SCALE GENOMIC DNA]</scope>
    <source>
        <strain evidence="2">rifampicinis</strain>
    </source>
</reference>
<dbReference type="SUPFAM" id="SSF53649">
    <property type="entry name" value="Alkaline phosphatase-like"/>
    <property type="match status" value="1"/>
</dbReference>
<sequence>MMNPPETPPVIFIMTDGVRPDAIATANTPALDQLKQRGAYTMQAQSVVPSITLPCHMSIFNSVPPSRHGILENHYHPLARPVTGLVEHLHRKELRSGMYYNWDFLRDVCRPGYLHTSFYVNTAYNINGDEIIVDHACEAIAANMADFHFVYLGTADTVGHAMGWMSDMYLLQVEMLDSLIGRVLEAAPTQSHILVHSDHGGHERDHGTEMPEDMTIPWFLVGPSVRQNYEVQQPVSLLDTAPTIAALFGLPSHRDWEGQPVTEAFINQGDEQAG</sequence>